<dbReference type="AlphaFoldDB" id="A0A232F5T8"/>
<comment type="caution">
    <text evidence="1">The sequence shown here is derived from an EMBL/GenBank/DDBJ whole genome shotgun (WGS) entry which is preliminary data.</text>
</comment>
<dbReference type="EMBL" id="NNAY01000848">
    <property type="protein sequence ID" value="OXU26216.1"/>
    <property type="molecule type" value="Genomic_DNA"/>
</dbReference>
<reference evidence="1 2" key="1">
    <citation type="journal article" date="2017" name="Curr. Biol.">
        <title>The Evolution of Venom by Co-option of Single-Copy Genes.</title>
        <authorList>
            <person name="Martinson E.O."/>
            <person name="Mrinalini"/>
            <person name="Kelkar Y.D."/>
            <person name="Chang C.H."/>
            <person name="Werren J.H."/>
        </authorList>
    </citation>
    <scope>NUCLEOTIDE SEQUENCE [LARGE SCALE GENOMIC DNA]</scope>
    <source>
        <strain evidence="1 2">Alberta</strain>
        <tissue evidence="1">Whole body</tissue>
    </source>
</reference>
<gene>
    <name evidence="1" type="ORF">TSAR_000991</name>
</gene>
<accession>A0A232F5T8</accession>
<sequence length="92" mass="10415">MGFVELNERRIQKFARVLEGTIALRVSRKQTSLICTCEVNSSTNCFLAWIRRLAGASANESKQFIHKDCLRSGGTFSLGARKMQNRKCFPCK</sequence>
<proteinExistence type="predicted"/>
<evidence type="ECO:0000313" key="1">
    <source>
        <dbReference type="EMBL" id="OXU26216.1"/>
    </source>
</evidence>
<keyword evidence="2" id="KW-1185">Reference proteome</keyword>
<protein>
    <submittedName>
        <fullName evidence="1">Uncharacterized protein</fullName>
    </submittedName>
</protein>
<name>A0A232F5T8_9HYME</name>
<dbReference type="Proteomes" id="UP000215335">
    <property type="component" value="Unassembled WGS sequence"/>
</dbReference>
<organism evidence="1 2">
    <name type="scientific">Trichomalopsis sarcophagae</name>
    <dbReference type="NCBI Taxonomy" id="543379"/>
    <lineage>
        <taxon>Eukaryota</taxon>
        <taxon>Metazoa</taxon>
        <taxon>Ecdysozoa</taxon>
        <taxon>Arthropoda</taxon>
        <taxon>Hexapoda</taxon>
        <taxon>Insecta</taxon>
        <taxon>Pterygota</taxon>
        <taxon>Neoptera</taxon>
        <taxon>Endopterygota</taxon>
        <taxon>Hymenoptera</taxon>
        <taxon>Apocrita</taxon>
        <taxon>Proctotrupomorpha</taxon>
        <taxon>Chalcidoidea</taxon>
        <taxon>Pteromalidae</taxon>
        <taxon>Pteromalinae</taxon>
        <taxon>Trichomalopsis</taxon>
    </lineage>
</organism>
<evidence type="ECO:0000313" key="2">
    <source>
        <dbReference type="Proteomes" id="UP000215335"/>
    </source>
</evidence>